<organism evidence="2 3">
    <name type="scientific">Enterovibrio norvegicus</name>
    <dbReference type="NCBI Taxonomy" id="188144"/>
    <lineage>
        <taxon>Bacteria</taxon>
        <taxon>Pseudomonadati</taxon>
        <taxon>Pseudomonadota</taxon>
        <taxon>Gammaproteobacteria</taxon>
        <taxon>Vibrionales</taxon>
        <taxon>Vibrionaceae</taxon>
        <taxon>Enterovibrio</taxon>
    </lineage>
</organism>
<dbReference type="CDD" id="cd07247">
    <property type="entry name" value="SgaA_N_like"/>
    <property type="match status" value="1"/>
</dbReference>
<dbReference type="InterPro" id="IPR029068">
    <property type="entry name" value="Glyas_Bleomycin-R_OHBP_Dase"/>
</dbReference>
<name>A0A2N7LAF0_9GAMM</name>
<protein>
    <submittedName>
        <fullName evidence="2">Glyoxalase</fullName>
    </submittedName>
</protein>
<accession>A0A2N7LAF0</accession>
<dbReference type="InterPro" id="IPR004360">
    <property type="entry name" value="Glyas_Fos-R_dOase_dom"/>
</dbReference>
<gene>
    <name evidence="2" type="ORF">BCT23_17015</name>
</gene>
<dbReference type="Gene3D" id="3.10.180.10">
    <property type="entry name" value="2,3-Dihydroxybiphenyl 1,2-Dioxygenase, domain 1"/>
    <property type="match status" value="1"/>
</dbReference>
<dbReference type="PANTHER" id="PTHR33993:SF2">
    <property type="entry name" value="VOC DOMAIN-CONTAINING PROTEIN"/>
    <property type="match status" value="1"/>
</dbReference>
<dbReference type="InterPro" id="IPR052164">
    <property type="entry name" value="Anthracycline_SecMetBiosynth"/>
</dbReference>
<dbReference type="EMBL" id="MDAL01000021">
    <property type="protein sequence ID" value="PMN91598.1"/>
    <property type="molecule type" value="Genomic_DNA"/>
</dbReference>
<dbReference type="Proteomes" id="UP000235387">
    <property type="component" value="Unassembled WGS sequence"/>
</dbReference>
<sequence>MNPVTWFEIPVEDMERAIVFYERVFAISLKRHDMNGTDMAWFPVQEGAAYGATGTLIAGEGCTPSTAGVMVYINVEGMDAVLERVANETEVLVPKTDIGNNGYYAHIKDSEGNRIGLHGH</sequence>
<reference evidence="3" key="1">
    <citation type="submission" date="2016-07" db="EMBL/GenBank/DDBJ databases">
        <title>Nontailed viruses are major unrecognized killers of bacteria in the ocean.</title>
        <authorList>
            <person name="Kauffman K."/>
            <person name="Hussain F."/>
            <person name="Yang J."/>
            <person name="Arevalo P."/>
            <person name="Brown J."/>
            <person name="Cutler M."/>
            <person name="Kelly L."/>
            <person name="Polz M.F."/>
        </authorList>
    </citation>
    <scope>NUCLEOTIDE SEQUENCE [LARGE SCALE GENOMIC DNA]</scope>
    <source>
        <strain evidence="3">10N.261.45.A10</strain>
    </source>
</reference>
<comment type="caution">
    <text evidence="2">The sequence shown here is derived from an EMBL/GenBank/DDBJ whole genome shotgun (WGS) entry which is preliminary data.</text>
</comment>
<evidence type="ECO:0000259" key="1">
    <source>
        <dbReference type="Pfam" id="PF00903"/>
    </source>
</evidence>
<evidence type="ECO:0000313" key="3">
    <source>
        <dbReference type="Proteomes" id="UP000235387"/>
    </source>
</evidence>
<feature type="domain" description="Glyoxalase/fosfomycin resistance/dioxygenase" evidence="1">
    <location>
        <begin position="6"/>
        <end position="115"/>
    </location>
</feature>
<dbReference type="RefSeq" id="WP_102390997.1">
    <property type="nucleotide sequence ID" value="NZ_MDAL01000021.1"/>
</dbReference>
<dbReference type="AlphaFoldDB" id="A0A2N7LAF0"/>
<dbReference type="Pfam" id="PF00903">
    <property type="entry name" value="Glyoxalase"/>
    <property type="match status" value="1"/>
</dbReference>
<dbReference type="SUPFAM" id="SSF54593">
    <property type="entry name" value="Glyoxalase/Bleomycin resistance protein/Dihydroxybiphenyl dioxygenase"/>
    <property type="match status" value="1"/>
</dbReference>
<evidence type="ECO:0000313" key="2">
    <source>
        <dbReference type="EMBL" id="PMN91598.1"/>
    </source>
</evidence>
<proteinExistence type="predicted"/>
<dbReference type="PANTHER" id="PTHR33993">
    <property type="entry name" value="GLYOXALASE-RELATED"/>
    <property type="match status" value="1"/>
</dbReference>